<comment type="caution">
    <text evidence="1">The sequence shown here is derived from an EMBL/GenBank/DDBJ whole genome shotgun (WGS) entry which is preliminary data.</text>
</comment>
<dbReference type="AlphaFoldDB" id="A0A9W6I8B3"/>
<organism evidence="1 2">
    <name type="scientific">Streptosporangium carneum</name>
    <dbReference type="NCBI Taxonomy" id="47481"/>
    <lineage>
        <taxon>Bacteria</taxon>
        <taxon>Bacillati</taxon>
        <taxon>Actinomycetota</taxon>
        <taxon>Actinomycetes</taxon>
        <taxon>Streptosporangiales</taxon>
        <taxon>Streptosporangiaceae</taxon>
        <taxon>Streptosporangium</taxon>
    </lineage>
</organism>
<accession>A0A9W6I8B3</accession>
<dbReference type="EMBL" id="BSEV01000022">
    <property type="protein sequence ID" value="GLK13473.1"/>
    <property type="molecule type" value="Genomic_DNA"/>
</dbReference>
<sequence>MGGMDPELGAMTAAPVRLADDARRAWRAHDAGASEEVAAIMQTPAPNEQ</sequence>
<name>A0A9W6I8B3_9ACTN</name>
<protein>
    <submittedName>
        <fullName evidence="1">Uncharacterized protein</fullName>
    </submittedName>
</protein>
<reference evidence="1" key="1">
    <citation type="journal article" date="2014" name="Int. J. Syst. Evol. Microbiol.">
        <title>Complete genome sequence of Corynebacterium casei LMG S-19264T (=DSM 44701T), isolated from a smear-ripened cheese.</title>
        <authorList>
            <consortium name="US DOE Joint Genome Institute (JGI-PGF)"/>
            <person name="Walter F."/>
            <person name="Albersmeier A."/>
            <person name="Kalinowski J."/>
            <person name="Ruckert C."/>
        </authorList>
    </citation>
    <scope>NUCLEOTIDE SEQUENCE</scope>
    <source>
        <strain evidence="1">VKM Ac-2007</strain>
    </source>
</reference>
<keyword evidence="2" id="KW-1185">Reference proteome</keyword>
<proteinExistence type="predicted"/>
<evidence type="ECO:0000313" key="1">
    <source>
        <dbReference type="EMBL" id="GLK13473.1"/>
    </source>
</evidence>
<dbReference type="Proteomes" id="UP001143474">
    <property type="component" value="Unassembled WGS sequence"/>
</dbReference>
<evidence type="ECO:0000313" key="2">
    <source>
        <dbReference type="Proteomes" id="UP001143474"/>
    </source>
</evidence>
<reference evidence="1" key="2">
    <citation type="submission" date="2023-01" db="EMBL/GenBank/DDBJ databases">
        <authorList>
            <person name="Sun Q."/>
            <person name="Evtushenko L."/>
        </authorList>
    </citation>
    <scope>NUCLEOTIDE SEQUENCE</scope>
    <source>
        <strain evidence="1">VKM Ac-2007</strain>
    </source>
</reference>
<gene>
    <name evidence="1" type="ORF">GCM10017600_68840</name>
</gene>